<feature type="non-terminal residue" evidence="1">
    <location>
        <position position="1"/>
    </location>
</feature>
<protein>
    <recommendedName>
        <fullName evidence="3">ATP-dependent protease</fullName>
    </recommendedName>
</protein>
<reference evidence="1 2" key="1">
    <citation type="submission" date="2019-09" db="EMBL/GenBank/DDBJ databases">
        <title>YIM 132180 draft genome.</title>
        <authorList>
            <person name="Zhang K."/>
        </authorList>
    </citation>
    <scope>NUCLEOTIDE SEQUENCE [LARGE SCALE GENOMIC DNA]</scope>
    <source>
        <strain evidence="1 2">YIM 132180</strain>
    </source>
</reference>
<name>A0A7V7PJX6_9HYPH</name>
<comment type="caution">
    <text evidence="1">The sequence shown here is derived from an EMBL/GenBank/DDBJ whole genome shotgun (WGS) entry which is preliminary data.</text>
</comment>
<dbReference type="AlphaFoldDB" id="A0A7V7PJX6"/>
<dbReference type="EMBL" id="VZDO01000034">
    <property type="protein sequence ID" value="KAB0675475.1"/>
    <property type="molecule type" value="Genomic_DNA"/>
</dbReference>
<dbReference type="Proteomes" id="UP000432089">
    <property type="component" value="Unassembled WGS sequence"/>
</dbReference>
<proteinExistence type="predicted"/>
<accession>A0A7V7PJX6</accession>
<evidence type="ECO:0000313" key="2">
    <source>
        <dbReference type="Proteomes" id="UP000432089"/>
    </source>
</evidence>
<gene>
    <name evidence="1" type="ORF">F6X38_23150</name>
</gene>
<dbReference type="InterPro" id="IPR015947">
    <property type="entry name" value="PUA-like_sf"/>
</dbReference>
<sequence length="82" mass="8976">GLLRAFRLYLEVHQLEADWEGVVRASNETLVNALCMMAPYNGLEKQALLEAVDLRARAEVLIAITEMAVARAGHEAGSVVLQ</sequence>
<dbReference type="SUPFAM" id="SSF88697">
    <property type="entry name" value="PUA domain-like"/>
    <property type="match status" value="1"/>
</dbReference>
<keyword evidence="2" id="KW-1185">Reference proteome</keyword>
<evidence type="ECO:0000313" key="1">
    <source>
        <dbReference type="EMBL" id="KAB0675475.1"/>
    </source>
</evidence>
<evidence type="ECO:0008006" key="3">
    <source>
        <dbReference type="Google" id="ProtNLM"/>
    </source>
</evidence>
<organism evidence="1 2">
    <name type="scientific">Plantimonas leprariae</name>
    <dbReference type="NCBI Taxonomy" id="2615207"/>
    <lineage>
        <taxon>Bacteria</taxon>
        <taxon>Pseudomonadati</taxon>
        <taxon>Pseudomonadota</taxon>
        <taxon>Alphaproteobacteria</taxon>
        <taxon>Hyphomicrobiales</taxon>
        <taxon>Aurantimonadaceae</taxon>
        <taxon>Plantimonas</taxon>
    </lineage>
</organism>